<evidence type="ECO:0000313" key="3">
    <source>
        <dbReference type="Proteomes" id="UP000015354"/>
    </source>
</evidence>
<dbReference type="EMBL" id="ATMH01010666">
    <property type="protein sequence ID" value="EPY17114.1"/>
    <property type="molecule type" value="Genomic_DNA"/>
</dbReference>
<name>S9TJY3_9TRYP</name>
<evidence type="ECO:0000256" key="1">
    <source>
        <dbReference type="SAM" id="MobiDB-lite"/>
    </source>
</evidence>
<protein>
    <submittedName>
        <fullName evidence="2">Uncharacterized protein</fullName>
    </submittedName>
</protein>
<accession>S9TJY3</accession>
<organism evidence="2 3">
    <name type="scientific">Strigomonas culicis</name>
    <dbReference type="NCBI Taxonomy" id="28005"/>
    <lineage>
        <taxon>Eukaryota</taxon>
        <taxon>Discoba</taxon>
        <taxon>Euglenozoa</taxon>
        <taxon>Kinetoplastea</taxon>
        <taxon>Metakinetoplastina</taxon>
        <taxon>Trypanosomatida</taxon>
        <taxon>Trypanosomatidae</taxon>
        <taxon>Strigomonadinae</taxon>
        <taxon>Strigomonas</taxon>
    </lineage>
</organism>
<proteinExistence type="predicted"/>
<evidence type="ECO:0000313" key="2">
    <source>
        <dbReference type="EMBL" id="EPY17114.1"/>
    </source>
</evidence>
<comment type="caution">
    <text evidence="2">The sequence shown here is derived from an EMBL/GenBank/DDBJ whole genome shotgun (WGS) entry which is preliminary data.</text>
</comment>
<feature type="region of interest" description="Disordered" evidence="1">
    <location>
        <begin position="46"/>
        <end position="121"/>
    </location>
</feature>
<gene>
    <name evidence="2" type="ORF">STCU_10811</name>
</gene>
<keyword evidence="3" id="KW-1185">Reference proteome</keyword>
<dbReference type="OrthoDB" id="273320at2759"/>
<reference evidence="2 3" key="1">
    <citation type="journal article" date="2013" name="PLoS ONE">
        <title>Predicting the Proteins of Angomonas deanei, Strigomonas culicis and Their Respective Endosymbionts Reveals New Aspects of the Trypanosomatidae Family.</title>
        <authorList>
            <person name="Motta M.C."/>
            <person name="Martins A.C."/>
            <person name="de Souza S.S."/>
            <person name="Catta-Preta C.M."/>
            <person name="Silva R."/>
            <person name="Klein C.C."/>
            <person name="de Almeida L.G."/>
            <person name="de Lima Cunha O."/>
            <person name="Ciapina L.P."/>
            <person name="Brocchi M."/>
            <person name="Colabardini A.C."/>
            <person name="de Araujo Lima B."/>
            <person name="Machado C.R."/>
            <person name="de Almeida Soares C.M."/>
            <person name="Probst C.M."/>
            <person name="de Menezes C.B."/>
            <person name="Thompson C.E."/>
            <person name="Bartholomeu D.C."/>
            <person name="Gradia D.F."/>
            <person name="Pavoni D.P."/>
            <person name="Grisard E.C."/>
            <person name="Fantinatti-Garboggini F."/>
            <person name="Marchini F.K."/>
            <person name="Rodrigues-Luiz G.F."/>
            <person name="Wagner G."/>
            <person name="Goldman G.H."/>
            <person name="Fietto J.L."/>
            <person name="Elias M.C."/>
            <person name="Goldman M.H."/>
            <person name="Sagot M.F."/>
            <person name="Pereira M."/>
            <person name="Stoco P.H."/>
            <person name="de Mendonca-Neto R.P."/>
            <person name="Teixeira S.M."/>
            <person name="Maciel T.E."/>
            <person name="de Oliveira Mendes T.A."/>
            <person name="Urmenyi T.P."/>
            <person name="de Souza W."/>
            <person name="Schenkman S."/>
            <person name="de Vasconcelos A.T."/>
        </authorList>
    </citation>
    <scope>NUCLEOTIDE SEQUENCE [LARGE SCALE GENOMIC DNA]</scope>
</reference>
<dbReference type="AlphaFoldDB" id="S9TJY3"/>
<dbReference type="Proteomes" id="UP000015354">
    <property type="component" value="Unassembled WGS sequence"/>
</dbReference>
<sequence>MNQLEFFVGSSDVARADILRYLRLLRELDGQITYHLGCLRACAAEADSPPVSPRPSPSPDRGASLSRTIGGRKRQRGSPSRRGAVPDAGQRGGAASTADRRAVHVVRGGPGAGGQVLLEPPAPAEGRHVREAVRRRHGAAGDAVRVTVVGAGARRVLRALAVAVRDAVGVRAAPRDCIGHPGDVVAAGPRHLRALAVGRAHRAQAEVRSGLHAALGVVEDGGHRVLPGADLTRLRHGPAVLPLAVQTVGGPPGSAPCCAASAP</sequence>